<dbReference type="Proteomes" id="UP000471640">
    <property type="component" value="Unassembled WGS sequence"/>
</dbReference>
<evidence type="ECO:0000256" key="2">
    <source>
        <dbReference type="ARBA" id="ARBA00022642"/>
    </source>
</evidence>
<evidence type="ECO:0000256" key="5">
    <source>
        <dbReference type="ARBA" id="ARBA00035007"/>
    </source>
</evidence>
<feature type="binding site" evidence="9">
    <location>
        <position position="372"/>
    </location>
    <ligand>
        <name>beta-nicotinamide D-ribonucleotide</name>
        <dbReference type="ChEBI" id="CHEBI:14649"/>
    </ligand>
</feature>
<dbReference type="PANTHER" id="PTHR43816">
    <property type="entry name" value="NICOTINAMIDE PHOSPHORIBOSYLTRANSFERASE"/>
    <property type="match status" value="1"/>
</dbReference>
<keyword evidence="2" id="KW-0662">Pyridine nucleotide biosynthesis</keyword>
<evidence type="ECO:0000313" key="12">
    <source>
        <dbReference type="EMBL" id="NEX18778.1"/>
    </source>
</evidence>
<reference evidence="13" key="1">
    <citation type="journal article" date="2020" name="Microbiol. Resour. Announc.">
        <title>Draft Genome Sequences of Thiorhodococcus mannitoliphagus and Thiorhodococcus minor, Purple Sulfur Photosynthetic Bacteria in the Gammaproteobacterial Family Chromatiaceae.</title>
        <authorList>
            <person name="Aviles F.A."/>
            <person name="Meyer T.E."/>
            <person name="Kyndt J.A."/>
        </authorList>
    </citation>
    <scope>NUCLEOTIDE SEQUENCE [LARGE SCALE GENOMIC DNA]</scope>
    <source>
        <strain evidence="13">DSM 18266</strain>
    </source>
</reference>
<evidence type="ECO:0000259" key="10">
    <source>
        <dbReference type="Pfam" id="PF04095"/>
    </source>
</evidence>
<dbReference type="InterPro" id="IPR036068">
    <property type="entry name" value="Nicotinate_pribotase-like_C"/>
</dbReference>
<dbReference type="EMBL" id="JAAIJR010000001">
    <property type="protein sequence ID" value="NEX18778.1"/>
    <property type="molecule type" value="Genomic_DNA"/>
</dbReference>
<protein>
    <recommendedName>
        <fullName evidence="7">Nicotinamide phosphoribosyltransferase</fullName>
        <ecNumber evidence="6">2.4.2.12</ecNumber>
    </recommendedName>
</protein>
<keyword evidence="12" id="KW-0436">Ligase</keyword>
<gene>
    <name evidence="12" type="ORF">G3480_00310</name>
</gene>
<dbReference type="InterPro" id="IPR016471">
    <property type="entry name" value="Nicotinamide_PRibTrfase"/>
</dbReference>
<dbReference type="PIRSF" id="PIRSF005943">
    <property type="entry name" value="NMPRT"/>
    <property type="match status" value="1"/>
</dbReference>
<dbReference type="Gene3D" id="3.20.20.70">
    <property type="entry name" value="Aldolase class I"/>
    <property type="match status" value="1"/>
</dbReference>
<feature type="domain" description="Nicotinate/nicotinamide phosphoribosyltransferase" evidence="10">
    <location>
        <begin position="180"/>
        <end position="421"/>
    </location>
</feature>
<feature type="binding site" evidence="9">
    <location>
        <position position="300"/>
    </location>
    <ligand>
        <name>diphosphate</name>
        <dbReference type="ChEBI" id="CHEBI:33019"/>
    </ligand>
</feature>
<evidence type="ECO:0000256" key="1">
    <source>
        <dbReference type="ARBA" id="ARBA00010897"/>
    </source>
</evidence>
<feature type="binding site" evidence="9">
    <location>
        <begin position="341"/>
        <end position="342"/>
    </location>
    <ligand>
        <name>beta-nicotinamide D-ribonucleotide</name>
        <dbReference type="ChEBI" id="CHEBI:14649"/>
    </ligand>
</feature>
<dbReference type="InterPro" id="IPR041529">
    <property type="entry name" value="DUF5598"/>
</dbReference>
<evidence type="ECO:0000256" key="7">
    <source>
        <dbReference type="ARBA" id="ARBA00035036"/>
    </source>
</evidence>
<evidence type="ECO:0000256" key="9">
    <source>
        <dbReference type="PIRSR" id="PIRSR005943-1"/>
    </source>
</evidence>
<dbReference type="GO" id="GO:0016874">
    <property type="term" value="F:ligase activity"/>
    <property type="evidence" value="ECO:0007669"/>
    <property type="project" value="UniProtKB-KW"/>
</dbReference>
<dbReference type="GO" id="GO:0009435">
    <property type="term" value="P:NAD+ biosynthetic process"/>
    <property type="evidence" value="ECO:0007669"/>
    <property type="project" value="InterPro"/>
</dbReference>
<evidence type="ECO:0000313" key="13">
    <source>
        <dbReference type="Proteomes" id="UP000471640"/>
    </source>
</evidence>
<keyword evidence="3 12" id="KW-0328">Glycosyltransferase</keyword>
<sequence length="478" mass="53167">MTIDTLSRLQSNFILNTDSYKESHYAQFPPGTESVFSYVESRGGRFEHSLFFGLQMFILEYLSRPITREMIDEAADFYARHMSGSPFNREGWEYILERHQGFLPIRIRAVPEGSLVPARQVLATLESTDERVPWIGQFAETAILRAIWYPTTVATISWHVKALILRYLEQTADTLAGLPFMLHDFGSRGVSSLESAALGGAAHLVSFQGSDTVVGVMAANRYYDADMAAFSIPATEHSTVTAWGEAREVDAYRNMLDRFARPGALLAVVSDSYDLERAVGFWNRELRQQVIASGATVVIRPDSGHPPTVVRRTLEQLAEGYGTTINGKGYRVLNQVRVIQGDGVEYASIAEILAEAERAGFSAENLAFGMGGALLQRLDRDTQKFALKACAIRIDGQWQDVFKRPKDDPEKASKGGRLTLLHNPEFGAWRTQRVELPVESGWDEALQTVYENGATQNQQRLAEIRARADEALAMSATG</sequence>
<feature type="binding site" evidence="9">
    <location>
        <position position="237"/>
    </location>
    <ligand>
        <name>diphosphate</name>
        <dbReference type="ChEBI" id="CHEBI:33019"/>
    </ligand>
</feature>
<dbReference type="Pfam" id="PF18127">
    <property type="entry name" value="NAMPT_N"/>
    <property type="match status" value="1"/>
</dbReference>
<comment type="similarity">
    <text evidence="1">Belongs to the NAPRTase family.</text>
</comment>
<keyword evidence="13" id="KW-1185">Reference proteome</keyword>
<evidence type="ECO:0000256" key="3">
    <source>
        <dbReference type="ARBA" id="ARBA00022676"/>
    </source>
</evidence>
<feature type="binding site" evidence="9">
    <location>
        <position position="188"/>
    </location>
    <ligand>
        <name>diphosphate</name>
        <dbReference type="ChEBI" id="CHEBI:33019"/>
    </ligand>
</feature>
<feature type="binding site" evidence="9">
    <location>
        <position position="380"/>
    </location>
    <ligand>
        <name>beta-nicotinamide D-ribonucleotide</name>
        <dbReference type="ChEBI" id="CHEBI:14649"/>
    </ligand>
</feature>
<dbReference type="AlphaFoldDB" id="A0A6P1DL71"/>
<dbReference type="EC" id="2.4.2.12" evidence="6"/>
<evidence type="ECO:0000256" key="4">
    <source>
        <dbReference type="ARBA" id="ARBA00022679"/>
    </source>
</evidence>
<evidence type="ECO:0000256" key="8">
    <source>
        <dbReference type="ARBA" id="ARBA00047835"/>
    </source>
</evidence>
<dbReference type="PANTHER" id="PTHR43816:SF1">
    <property type="entry name" value="NICOTINAMIDE PHOSPHORIBOSYLTRANSFERASE"/>
    <property type="match status" value="1"/>
</dbReference>
<comment type="catalytic activity">
    <reaction evidence="8">
        <text>beta-nicotinamide D-ribonucleotide + diphosphate = 5-phospho-alpha-D-ribose 1-diphosphate + nicotinamide + H(+)</text>
        <dbReference type="Rhea" id="RHEA:16149"/>
        <dbReference type="ChEBI" id="CHEBI:14649"/>
        <dbReference type="ChEBI" id="CHEBI:15378"/>
        <dbReference type="ChEBI" id="CHEBI:17154"/>
        <dbReference type="ChEBI" id="CHEBI:33019"/>
        <dbReference type="ChEBI" id="CHEBI:58017"/>
        <dbReference type="EC" id="2.4.2.12"/>
    </reaction>
    <physiologicalReaction direction="right-to-left" evidence="8">
        <dbReference type="Rhea" id="RHEA:16151"/>
    </physiologicalReaction>
</comment>
<feature type="binding site" evidence="9">
    <location>
        <begin position="300"/>
        <end position="302"/>
    </location>
    <ligand>
        <name>beta-nicotinamide D-ribonucleotide</name>
        <dbReference type="ChEBI" id="CHEBI:14649"/>
    </ligand>
</feature>
<dbReference type="InterPro" id="IPR013785">
    <property type="entry name" value="Aldolase_TIM"/>
</dbReference>
<dbReference type="RefSeq" id="WP_164651663.1">
    <property type="nucleotide sequence ID" value="NZ_JAAIJR010000001.1"/>
</dbReference>
<dbReference type="GO" id="GO:0047280">
    <property type="term" value="F:nicotinamide phosphoribosyltransferase activity"/>
    <property type="evidence" value="ECO:0007669"/>
    <property type="project" value="UniProtKB-EC"/>
</dbReference>
<keyword evidence="4 12" id="KW-0808">Transferase</keyword>
<comment type="pathway">
    <text evidence="5">Cofactor biosynthesis; NAD(+) biosynthesis; nicotinamide D-ribonucleotide from 5-phospho-alpha-D-ribose 1-diphosphate and nicotinamide: step 1/1.</text>
</comment>
<dbReference type="Pfam" id="PF04095">
    <property type="entry name" value="NAPRTase"/>
    <property type="match status" value="1"/>
</dbReference>
<evidence type="ECO:0000259" key="11">
    <source>
        <dbReference type="Pfam" id="PF18127"/>
    </source>
</evidence>
<feature type="binding site" evidence="9">
    <location>
        <position position="211"/>
    </location>
    <ligand>
        <name>beta-nicotinamide D-ribonucleotide</name>
        <dbReference type="ChEBI" id="CHEBI:14649"/>
    </ligand>
</feature>
<evidence type="ECO:0000256" key="6">
    <source>
        <dbReference type="ARBA" id="ARBA00035024"/>
    </source>
</evidence>
<organism evidence="12 13">
    <name type="scientific">Thiorhodococcus mannitoliphagus</name>
    <dbReference type="NCBI Taxonomy" id="329406"/>
    <lineage>
        <taxon>Bacteria</taxon>
        <taxon>Pseudomonadati</taxon>
        <taxon>Pseudomonadota</taxon>
        <taxon>Gammaproteobacteria</taxon>
        <taxon>Chromatiales</taxon>
        <taxon>Chromatiaceae</taxon>
        <taxon>Thiorhodococcus</taxon>
    </lineage>
</organism>
<dbReference type="CDD" id="cd01569">
    <property type="entry name" value="PBEF_like"/>
    <property type="match status" value="1"/>
</dbReference>
<accession>A0A6P1DL71</accession>
<dbReference type="InterPro" id="IPR041525">
    <property type="entry name" value="N/Namide_PRibTrfase"/>
</dbReference>
<reference evidence="12 13" key="2">
    <citation type="submission" date="2020-02" db="EMBL/GenBank/DDBJ databases">
        <title>Genome sequences of Thiorhodococcus mannitoliphagus and Thiorhodococcus minor, purple sulfur photosynthetic bacteria in the gammaproteobacterial family, Chromatiaceae.</title>
        <authorList>
            <person name="Aviles F.A."/>
            <person name="Meyer T.E."/>
            <person name="Kyndt J.A."/>
        </authorList>
    </citation>
    <scope>NUCLEOTIDE SEQUENCE [LARGE SCALE GENOMIC DNA]</scope>
    <source>
        <strain evidence="12 13">DSM 18266</strain>
    </source>
</reference>
<dbReference type="NCBIfam" id="NF006629">
    <property type="entry name" value="PRK09198.1"/>
    <property type="match status" value="1"/>
</dbReference>
<comment type="caution">
    <text evidence="12">The sequence shown here is derived from an EMBL/GenBank/DDBJ whole genome shotgun (WGS) entry which is preliminary data.</text>
</comment>
<feature type="domain" description="Nicotinamide phosphoribosyltransferase N-terminal" evidence="11">
    <location>
        <begin position="12"/>
        <end position="107"/>
    </location>
</feature>
<name>A0A6P1DL71_9GAMM</name>
<proteinExistence type="inferred from homology"/>
<dbReference type="SUPFAM" id="SSF51690">
    <property type="entry name" value="Nicotinate/Quinolinate PRTase C-terminal domain-like"/>
    <property type="match status" value="1"/>
</dbReference>